<proteinExistence type="predicted"/>
<accession>A0AAD4Q5X3</accession>
<gene>
    <name evidence="2" type="ORF">BGW36DRAFT_421605</name>
</gene>
<dbReference type="EMBL" id="JAJTJA010000001">
    <property type="protein sequence ID" value="KAH8705028.1"/>
    <property type="molecule type" value="Genomic_DNA"/>
</dbReference>
<sequence length="178" mass="19940">MAEQQLIEQSPSSHFTEDHERTELFSAVLSTLDREQLPLLAERAILQCLQSPYRTTNAKPSFGKPLLDTTHSRRICALENIASAMVQLDRFSFRSGGRLLFGSDGNPYGIGSIRRVDHKAMLDRWFLHKDLDYDLIHIECAASSYQKHTTPTFSTCTPTETGSQGSRDALAPADQLDL</sequence>
<dbReference type="RefSeq" id="XP_046077649.1">
    <property type="nucleotide sequence ID" value="XM_046219592.1"/>
</dbReference>
<evidence type="ECO:0000313" key="2">
    <source>
        <dbReference type="EMBL" id="KAH8705028.1"/>
    </source>
</evidence>
<name>A0AAD4Q5X3_9EURO</name>
<comment type="caution">
    <text evidence="2">The sequence shown here is derived from an EMBL/GenBank/DDBJ whole genome shotgun (WGS) entry which is preliminary data.</text>
</comment>
<evidence type="ECO:0000313" key="3">
    <source>
        <dbReference type="Proteomes" id="UP001201262"/>
    </source>
</evidence>
<protein>
    <submittedName>
        <fullName evidence="2">Uncharacterized protein</fullName>
    </submittedName>
</protein>
<dbReference type="GeneID" id="70249879"/>
<dbReference type="AlphaFoldDB" id="A0AAD4Q5X3"/>
<keyword evidence="3" id="KW-1185">Reference proteome</keyword>
<evidence type="ECO:0000256" key="1">
    <source>
        <dbReference type="SAM" id="MobiDB-lite"/>
    </source>
</evidence>
<reference evidence="2" key="1">
    <citation type="submission" date="2021-12" db="EMBL/GenBank/DDBJ databases">
        <title>Convergent genome expansion in fungi linked to evolution of root-endophyte symbiosis.</title>
        <authorList>
            <consortium name="DOE Joint Genome Institute"/>
            <person name="Ke Y.-H."/>
            <person name="Bonito G."/>
            <person name="Liao H.-L."/>
            <person name="Looney B."/>
            <person name="Rojas-Flechas A."/>
            <person name="Nash J."/>
            <person name="Hameed K."/>
            <person name="Schadt C."/>
            <person name="Martin F."/>
            <person name="Crous P.W."/>
            <person name="Miettinen O."/>
            <person name="Magnuson J.K."/>
            <person name="Labbe J."/>
            <person name="Jacobson D."/>
            <person name="Doktycz M.J."/>
            <person name="Veneault-Fourrey C."/>
            <person name="Kuo A."/>
            <person name="Mondo S."/>
            <person name="Calhoun S."/>
            <person name="Riley R."/>
            <person name="Ohm R."/>
            <person name="LaButti K."/>
            <person name="Andreopoulos B."/>
            <person name="Pangilinan J."/>
            <person name="Nolan M."/>
            <person name="Tritt A."/>
            <person name="Clum A."/>
            <person name="Lipzen A."/>
            <person name="Daum C."/>
            <person name="Barry K."/>
            <person name="Grigoriev I.V."/>
            <person name="Vilgalys R."/>
        </authorList>
    </citation>
    <scope>NUCLEOTIDE SEQUENCE</scope>
    <source>
        <strain evidence="2">PMI_201</strain>
    </source>
</reference>
<feature type="region of interest" description="Disordered" evidence="1">
    <location>
        <begin position="151"/>
        <end position="178"/>
    </location>
</feature>
<feature type="compositionally biased region" description="Low complexity" evidence="1">
    <location>
        <begin position="151"/>
        <end position="161"/>
    </location>
</feature>
<dbReference type="Proteomes" id="UP001201262">
    <property type="component" value="Unassembled WGS sequence"/>
</dbReference>
<organism evidence="2 3">
    <name type="scientific">Talaromyces proteolyticus</name>
    <dbReference type="NCBI Taxonomy" id="1131652"/>
    <lineage>
        <taxon>Eukaryota</taxon>
        <taxon>Fungi</taxon>
        <taxon>Dikarya</taxon>
        <taxon>Ascomycota</taxon>
        <taxon>Pezizomycotina</taxon>
        <taxon>Eurotiomycetes</taxon>
        <taxon>Eurotiomycetidae</taxon>
        <taxon>Eurotiales</taxon>
        <taxon>Trichocomaceae</taxon>
        <taxon>Talaromyces</taxon>
        <taxon>Talaromyces sect. Bacilispori</taxon>
    </lineage>
</organism>